<accession>A0A8S5UBZ9</accession>
<organism evidence="1">
    <name type="scientific">Podoviridae sp. ctZkC8</name>
    <dbReference type="NCBI Taxonomy" id="2825259"/>
    <lineage>
        <taxon>Viruses</taxon>
        <taxon>Duplodnaviria</taxon>
        <taxon>Heunggongvirae</taxon>
        <taxon>Uroviricota</taxon>
        <taxon>Caudoviricetes</taxon>
    </lineage>
</organism>
<evidence type="ECO:0000313" key="1">
    <source>
        <dbReference type="EMBL" id="DAF91955.1"/>
    </source>
</evidence>
<reference evidence="1" key="1">
    <citation type="journal article" date="2021" name="Proc. Natl. Acad. Sci. U.S.A.">
        <title>A Catalog of Tens of Thousands of Viruses from Human Metagenomes Reveals Hidden Associations with Chronic Diseases.</title>
        <authorList>
            <person name="Tisza M.J."/>
            <person name="Buck C.B."/>
        </authorList>
    </citation>
    <scope>NUCLEOTIDE SEQUENCE</scope>
    <source>
        <strain evidence="1">CtZkC8</strain>
    </source>
</reference>
<dbReference type="EMBL" id="BK016062">
    <property type="protein sequence ID" value="DAF91955.1"/>
    <property type="molecule type" value="Genomic_DNA"/>
</dbReference>
<protein>
    <submittedName>
        <fullName evidence="1">Uncharacterized protein</fullName>
    </submittedName>
</protein>
<name>A0A8S5UBZ9_9CAUD</name>
<sequence length="32" mass="3857">MRKVLLSKSFYKDNLKQYYSSMVQASKHQIHP</sequence>
<proteinExistence type="predicted"/>